<dbReference type="InterPro" id="IPR050580">
    <property type="entry name" value="2H_phosphoesterase_YjcG-like"/>
</dbReference>
<evidence type="ECO:0000313" key="1">
    <source>
        <dbReference type="EMBL" id="MBE9190431.1"/>
    </source>
</evidence>
<dbReference type="InterPro" id="IPR009097">
    <property type="entry name" value="Cyclic_Pdiesterase"/>
</dbReference>
<dbReference type="PANTHER" id="PTHR40037">
    <property type="entry name" value="PHOSPHOESTERASE YJCG-RELATED"/>
    <property type="match status" value="1"/>
</dbReference>
<comment type="caution">
    <text evidence="1">The sequence shown here is derived from an EMBL/GenBank/DDBJ whole genome shotgun (WGS) entry which is preliminary data.</text>
</comment>
<dbReference type="Gene3D" id="3.90.1140.10">
    <property type="entry name" value="Cyclic phosphodiesterase"/>
    <property type="match status" value="1"/>
</dbReference>
<evidence type="ECO:0000313" key="2">
    <source>
        <dbReference type="Proteomes" id="UP000651156"/>
    </source>
</evidence>
<name>A0ABR9UQ78_9CHRO</name>
<gene>
    <name evidence="1" type="ORF">IQ230_08675</name>
</gene>
<dbReference type="SUPFAM" id="SSF55144">
    <property type="entry name" value="LigT-like"/>
    <property type="match status" value="1"/>
</dbReference>
<keyword evidence="2" id="KW-1185">Reference proteome</keyword>
<protein>
    <submittedName>
        <fullName evidence="1">2'-5' RNA ligase family protein</fullName>
    </submittedName>
</protein>
<dbReference type="Proteomes" id="UP000651156">
    <property type="component" value="Unassembled WGS sequence"/>
</dbReference>
<proteinExistence type="predicted"/>
<sequence length="185" mass="21485">MAQITNRYFIALLPPLEIQTSVRDIQQHFAEHYSSRGALRSPPHITLQPPFLWEVERVNELESHLKNFVQQRSLVPVVLDGFGAFSPRVIYINVRKSLELLNVQADLMIHCELLGIVDPVSKTRPFAPHMTVAFRDLTRQNFKAAWTQFQHQQLYFEFTASGVTLLIHNGKQWIVRTIFPFTFNN</sequence>
<keyword evidence="1" id="KW-0436">Ligase</keyword>
<organism evidence="1 2">
    <name type="scientific">Gloeocapsopsis crepidinum LEGE 06123</name>
    <dbReference type="NCBI Taxonomy" id="588587"/>
    <lineage>
        <taxon>Bacteria</taxon>
        <taxon>Bacillati</taxon>
        <taxon>Cyanobacteriota</taxon>
        <taxon>Cyanophyceae</taxon>
        <taxon>Oscillatoriophycideae</taxon>
        <taxon>Chroococcales</taxon>
        <taxon>Chroococcaceae</taxon>
        <taxon>Gloeocapsopsis</taxon>
    </lineage>
</organism>
<dbReference type="GO" id="GO:0016874">
    <property type="term" value="F:ligase activity"/>
    <property type="evidence" value="ECO:0007669"/>
    <property type="project" value="UniProtKB-KW"/>
</dbReference>
<dbReference type="RefSeq" id="WP_193931609.1">
    <property type="nucleotide sequence ID" value="NZ_CAWPMZ010000034.1"/>
</dbReference>
<reference evidence="1 2" key="1">
    <citation type="submission" date="2020-10" db="EMBL/GenBank/DDBJ databases">
        <authorList>
            <person name="Castelo-Branco R."/>
            <person name="Eusebio N."/>
            <person name="Adriana R."/>
            <person name="Vieira A."/>
            <person name="Brugerolle De Fraissinette N."/>
            <person name="Rezende De Castro R."/>
            <person name="Schneider M.P."/>
            <person name="Vasconcelos V."/>
            <person name="Leao P.N."/>
        </authorList>
    </citation>
    <scope>NUCLEOTIDE SEQUENCE [LARGE SCALE GENOMIC DNA]</scope>
    <source>
        <strain evidence="1 2">LEGE 06123</strain>
    </source>
</reference>
<accession>A0ABR9UQ78</accession>
<dbReference type="EMBL" id="JADEWN010000016">
    <property type="protein sequence ID" value="MBE9190431.1"/>
    <property type="molecule type" value="Genomic_DNA"/>
</dbReference>
<dbReference type="PANTHER" id="PTHR40037:SF1">
    <property type="entry name" value="PHOSPHOESTERASE SAOUHSC_00951-RELATED"/>
    <property type="match status" value="1"/>
</dbReference>
<dbReference type="Pfam" id="PF13563">
    <property type="entry name" value="2_5_RNA_ligase2"/>
    <property type="match status" value="1"/>
</dbReference>